<proteinExistence type="predicted"/>
<reference evidence="2 3" key="1">
    <citation type="journal article" date="2013" name="Genome Announc.">
        <title>Genome Sequence of Moraxella macacae 0408225, a Novel Bacterial Species Isolated from a Cynomolgus Macaque with Epistaxis.</title>
        <authorList>
            <person name="Ladner J.T."/>
            <person name="Whitehouse C.A."/>
            <person name="Koroleva G.I."/>
            <person name="Palacios G.F."/>
        </authorList>
    </citation>
    <scope>NUCLEOTIDE SEQUENCE [LARGE SCALE GENOMIC DNA]</scope>
    <source>
        <strain evidence="2 3">0408225</strain>
    </source>
</reference>
<dbReference type="AlphaFoldDB" id="L2F7S2"/>
<organism evidence="2 3">
    <name type="scientific">Moraxella macacae 0408225</name>
    <dbReference type="NCBI Taxonomy" id="1230338"/>
    <lineage>
        <taxon>Bacteria</taxon>
        <taxon>Pseudomonadati</taxon>
        <taxon>Pseudomonadota</taxon>
        <taxon>Gammaproteobacteria</taxon>
        <taxon>Moraxellales</taxon>
        <taxon>Moraxellaceae</taxon>
        <taxon>Moraxella</taxon>
    </lineage>
</organism>
<feature type="signal peptide" evidence="1">
    <location>
        <begin position="1"/>
        <end position="25"/>
    </location>
</feature>
<gene>
    <name evidence="2" type="ORF">MOMA_01110</name>
</gene>
<evidence type="ECO:0000313" key="3">
    <source>
        <dbReference type="Proteomes" id="UP000023795"/>
    </source>
</evidence>
<comment type="caution">
    <text evidence="2">The sequence shown here is derived from an EMBL/GenBank/DDBJ whole genome shotgun (WGS) entry which is preliminary data.</text>
</comment>
<dbReference type="Proteomes" id="UP000023795">
    <property type="component" value="Unassembled WGS sequence"/>
</dbReference>
<keyword evidence="3" id="KW-1185">Reference proteome</keyword>
<name>L2F7S2_9GAMM</name>
<keyword evidence="1" id="KW-0732">Signal</keyword>
<protein>
    <submittedName>
        <fullName evidence="2">Uncharacterized protein</fullName>
    </submittedName>
</protein>
<dbReference type="EMBL" id="ANIN01000001">
    <property type="protein sequence ID" value="ELA08965.1"/>
    <property type="molecule type" value="Genomic_DNA"/>
</dbReference>
<accession>L2F7S2</accession>
<evidence type="ECO:0000256" key="1">
    <source>
        <dbReference type="SAM" id="SignalP"/>
    </source>
</evidence>
<feature type="chain" id="PRO_5003958290" evidence="1">
    <location>
        <begin position="26"/>
        <end position="215"/>
    </location>
</feature>
<sequence>MKKLASVLIGISLLSTIGLSTSSFANSYSRYPAPTLTLEQKQIIEKLTNDSVTMIDAGAIYSLFMKDMVAKLQLNNPQLSYCLDDKFSKTSYFNFKKQEVTRYVLSNDISKVRNDIKILSPELVYAVGNVVSLGVSRKTGLNTQNNPNEFISDETKNKFGQLLFDFRYQNLRNAVLFPTKISRNDTSELLSLKGEGAGYELGLKYMAWAYKQCGL</sequence>
<dbReference type="STRING" id="1230338.MOMA_01110"/>
<dbReference type="RefSeq" id="WP_009501367.1">
    <property type="nucleotide sequence ID" value="NZ_ANIN01000001.1"/>
</dbReference>
<evidence type="ECO:0000313" key="2">
    <source>
        <dbReference type="EMBL" id="ELA08965.1"/>
    </source>
</evidence>
<dbReference type="PATRIC" id="fig|1230338.3.peg.244"/>